<gene>
    <name evidence="8" type="ORF">BURPS1710A_2267</name>
</gene>
<proteinExistence type="inferred from homology"/>
<dbReference type="PANTHER" id="PTHR35936">
    <property type="entry name" value="MEMBRANE-BOUND LYTIC MUREIN TRANSGLYCOSYLASE F"/>
    <property type="match status" value="1"/>
</dbReference>
<dbReference type="PROSITE" id="PS01039">
    <property type="entry name" value="SBP_BACTERIAL_3"/>
    <property type="match status" value="1"/>
</dbReference>
<dbReference type="Gene3D" id="3.40.190.10">
    <property type="entry name" value="Periplasmic binding protein-like II"/>
    <property type="match status" value="2"/>
</dbReference>
<sequence>MSDRFQGLVEGSHPRQGNNTMKIASLKKLLVTGLIGASFAAATAHAADLLDEVKQRGTLRIGLEGTFPPFNSKNPQGELVGFDVDIAKAIAAKLGVKPEFVTTEWSGIIAGLQAGKFDVIVNQVGITDPRKQTLDFSPAYTFSSAQLIQRKDDARQFKSLEDLKGKKLGVALGTNYMDMAKSVPGIDVKTYPGAPEYLRDLAAGRLDAALNDRLMLAYLTKNAQLPLRPGANVGSANPSGIPFKKGNPKFAKAIADAMTQLEADGTFTKISDKWFGIDVTKPVK</sequence>
<evidence type="ECO:0000313" key="8">
    <source>
        <dbReference type="EMBL" id="EET09133.1"/>
    </source>
</evidence>
<keyword evidence="3 5" id="KW-0732">Signal</keyword>
<dbReference type="InterPro" id="IPR001638">
    <property type="entry name" value="Solute-binding_3/MltF_N"/>
</dbReference>
<evidence type="ECO:0000259" key="6">
    <source>
        <dbReference type="SMART" id="SM00062"/>
    </source>
</evidence>
<dbReference type="GO" id="GO:0030313">
    <property type="term" value="C:cell envelope"/>
    <property type="evidence" value="ECO:0007669"/>
    <property type="project" value="UniProtKB-SubCell"/>
</dbReference>
<evidence type="ECO:0000259" key="7">
    <source>
        <dbReference type="SMART" id="SM00079"/>
    </source>
</evidence>
<dbReference type="GO" id="GO:0015276">
    <property type="term" value="F:ligand-gated monoatomic ion channel activity"/>
    <property type="evidence" value="ECO:0007669"/>
    <property type="project" value="InterPro"/>
</dbReference>
<feature type="domain" description="Ionotropic glutamate receptor C-terminal" evidence="7">
    <location>
        <begin position="58"/>
        <end position="277"/>
    </location>
</feature>
<dbReference type="SUPFAM" id="SSF53850">
    <property type="entry name" value="Periplasmic binding protein-like II"/>
    <property type="match status" value="1"/>
</dbReference>
<evidence type="ECO:0000256" key="4">
    <source>
        <dbReference type="RuleBase" id="RU003744"/>
    </source>
</evidence>
<evidence type="ECO:0000256" key="5">
    <source>
        <dbReference type="SAM" id="SignalP"/>
    </source>
</evidence>
<dbReference type="CDD" id="cd13712">
    <property type="entry name" value="PBP2_FliY"/>
    <property type="match status" value="1"/>
</dbReference>
<dbReference type="GO" id="GO:0016020">
    <property type="term" value="C:membrane"/>
    <property type="evidence" value="ECO:0007669"/>
    <property type="project" value="InterPro"/>
</dbReference>
<dbReference type="SMART" id="SM00079">
    <property type="entry name" value="PBPe"/>
    <property type="match status" value="1"/>
</dbReference>
<dbReference type="Pfam" id="PF00497">
    <property type="entry name" value="SBP_bac_3"/>
    <property type="match status" value="1"/>
</dbReference>
<dbReference type="HOGENOM" id="CLU_019602_18_5_4"/>
<feature type="chain" id="PRO_5002388285" evidence="5">
    <location>
        <begin position="47"/>
        <end position="284"/>
    </location>
</feature>
<dbReference type="SMART" id="SM00062">
    <property type="entry name" value="PBPb"/>
    <property type="match status" value="1"/>
</dbReference>
<evidence type="ECO:0000256" key="1">
    <source>
        <dbReference type="ARBA" id="ARBA00004196"/>
    </source>
</evidence>
<organism evidence="8">
    <name type="scientific">Burkholderia pseudomallei 1710a</name>
    <dbReference type="NCBI Taxonomy" id="320371"/>
    <lineage>
        <taxon>Bacteria</taxon>
        <taxon>Pseudomonadati</taxon>
        <taxon>Pseudomonadota</taxon>
        <taxon>Betaproteobacteria</taxon>
        <taxon>Burkholderiales</taxon>
        <taxon>Burkholderiaceae</taxon>
        <taxon>Burkholderia</taxon>
        <taxon>pseudomallei group</taxon>
    </lineage>
</organism>
<feature type="domain" description="Solute-binding protein family 3/N-terminal" evidence="6">
    <location>
        <begin position="58"/>
        <end position="278"/>
    </location>
</feature>
<evidence type="ECO:0000256" key="2">
    <source>
        <dbReference type="ARBA" id="ARBA00010333"/>
    </source>
</evidence>
<dbReference type="InterPro" id="IPR018313">
    <property type="entry name" value="SBP_3_CS"/>
</dbReference>
<dbReference type="Proteomes" id="UP000001812">
    <property type="component" value="Chromosome I"/>
</dbReference>
<dbReference type="PANTHER" id="PTHR35936:SF35">
    <property type="entry name" value="L-CYSTINE-BINDING PROTEIN TCYJ"/>
    <property type="match status" value="1"/>
</dbReference>
<dbReference type="EMBL" id="CM000832">
    <property type="protein sequence ID" value="EET09133.1"/>
    <property type="molecule type" value="Genomic_DNA"/>
</dbReference>
<comment type="subcellular location">
    <subcellularLocation>
        <location evidence="1">Cell envelope</location>
    </subcellularLocation>
</comment>
<reference evidence="8" key="1">
    <citation type="submission" date="2009-05" db="EMBL/GenBank/DDBJ databases">
        <authorList>
            <person name="Harkins D.M."/>
            <person name="DeShazer D."/>
            <person name="Woods D.E."/>
            <person name="Brinkac L.M."/>
            <person name="Brown K.A."/>
            <person name="Hung G.C."/>
            <person name="Tuanyok A."/>
            <person name="Zhang B."/>
            <person name="Nierman W.C."/>
        </authorList>
    </citation>
    <scope>NUCLEOTIDE SEQUENCE [LARGE SCALE GENOMIC DNA]</scope>
    <source>
        <strain evidence="8">1710a</strain>
    </source>
</reference>
<protein>
    <submittedName>
        <fullName evidence="8">Amino acid ABC transporter, periplasmic amino acid-binding protein</fullName>
    </submittedName>
</protein>
<comment type="similarity">
    <text evidence="2 4">Belongs to the bacterial solute-binding protein 3 family.</text>
</comment>
<dbReference type="InterPro" id="IPR001320">
    <property type="entry name" value="Iontro_rcpt_C"/>
</dbReference>
<feature type="signal peptide" evidence="5">
    <location>
        <begin position="1"/>
        <end position="46"/>
    </location>
</feature>
<dbReference type="AlphaFoldDB" id="A0A0E1W7F7"/>
<accession>A0A0E1W7F7</accession>
<name>A0A0E1W7F7_BURPE</name>
<evidence type="ECO:0000256" key="3">
    <source>
        <dbReference type="ARBA" id="ARBA00022729"/>
    </source>
</evidence>